<dbReference type="eggNOG" id="COG1463">
    <property type="taxonomic scope" value="Bacteria"/>
</dbReference>
<dbReference type="PANTHER" id="PTHR33371">
    <property type="entry name" value="INTERMEMBRANE PHOSPHOLIPID TRANSPORT SYSTEM BINDING PROTEIN MLAD-RELATED"/>
    <property type="match status" value="1"/>
</dbReference>
<gene>
    <name evidence="4" type="ORF">K678_07422</name>
</gene>
<feature type="compositionally biased region" description="Low complexity" evidence="1">
    <location>
        <begin position="151"/>
        <end position="165"/>
    </location>
</feature>
<reference evidence="4 5" key="1">
    <citation type="submission" date="2013-04" db="EMBL/GenBank/DDBJ databases">
        <authorList>
            <person name="Kuznetsov B."/>
            <person name="Ivanovsky R."/>
        </authorList>
    </citation>
    <scope>NUCLEOTIDE SEQUENCE [LARGE SCALE GENOMIC DNA]</scope>
    <source>
        <strain evidence="4 5">MGU-K5</strain>
    </source>
</reference>
<comment type="caution">
    <text evidence="4">The sequence shown here is derived from an EMBL/GenBank/DDBJ whole genome shotgun (WGS) entry which is preliminary data.</text>
</comment>
<dbReference type="InterPro" id="IPR052336">
    <property type="entry name" value="MlaD_Phospholipid_Transporter"/>
</dbReference>
<sequence>MGRTVIETIMGAVVLAVAAVFMAFAWSHASFSKVEGYEVSATFTSVGGLDAGADVKINGIKVGTVLGQSLDPQTFDAVVKMSIAHGIRLPDDTVASISSEGLLGGKFVKLTPGKSSVTIATGGRLGPTRSFKSIEEMVGQLIFLATAENQPPTPAPAAAAVAPAAPAQPAPAP</sequence>
<evidence type="ECO:0000313" key="5">
    <source>
        <dbReference type="Proteomes" id="UP000015350"/>
    </source>
</evidence>
<evidence type="ECO:0000256" key="2">
    <source>
        <dbReference type="SAM" id="Phobius"/>
    </source>
</evidence>
<dbReference type="Proteomes" id="UP000015350">
    <property type="component" value="Unassembled WGS sequence"/>
</dbReference>
<accession>S9TUF3</accession>
<dbReference type="InterPro" id="IPR003399">
    <property type="entry name" value="Mce/MlaD"/>
</dbReference>
<keyword evidence="2" id="KW-1133">Transmembrane helix</keyword>
<dbReference type="EMBL" id="AQPH01000021">
    <property type="protein sequence ID" value="EPY02090.1"/>
    <property type="molecule type" value="Genomic_DNA"/>
</dbReference>
<feature type="region of interest" description="Disordered" evidence="1">
    <location>
        <begin position="151"/>
        <end position="173"/>
    </location>
</feature>
<dbReference type="PANTHER" id="PTHR33371:SF4">
    <property type="entry name" value="INTERMEMBRANE PHOSPHOLIPID TRANSPORT SYSTEM BINDING PROTEIN MLAD"/>
    <property type="match status" value="1"/>
</dbReference>
<name>S9TUF3_MAGFU</name>
<evidence type="ECO:0000313" key="4">
    <source>
        <dbReference type="EMBL" id="EPY02090.1"/>
    </source>
</evidence>
<dbReference type="RefSeq" id="WP_021131834.1">
    <property type="nucleotide sequence ID" value="NZ_AQPH01000021.1"/>
</dbReference>
<dbReference type="Pfam" id="PF02470">
    <property type="entry name" value="MlaD"/>
    <property type="match status" value="1"/>
</dbReference>
<feature type="domain" description="Mce/MlaD" evidence="3">
    <location>
        <begin position="36"/>
        <end position="113"/>
    </location>
</feature>
<keyword evidence="2" id="KW-0812">Transmembrane</keyword>
<organism evidence="4 5">
    <name type="scientific">Magnetospirillum fulvum MGU-K5</name>
    <dbReference type="NCBI Taxonomy" id="1316936"/>
    <lineage>
        <taxon>Bacteria</taxon>
        <taxon>Pseudomonadati</taxon>
        <taxon>Pseudomonadota</taxon>
        <taxon>Alphaproteobacteria</taxon>
        <taxon>Rhodospirillales</taxon>
        <taxon>Rhodospirillaceae</taxon>
        <taxon>Magnetospirillum</taxon>
    </lineage>
</organism>
<dbReference type="OrthoDB" id="7164001at2"/>
<dbReference type="STRING" id="1316936.K678_07422"/>
<evidence type="ECO:0000256" key="1">
    <source>
        <dbReference type="SAM" id="MobiDB-lite"/>
    </source>
</evidence>
<evidence type="ECO:0000259" key="3">
    <source>
        <dbReference type="Pfam" id="PF02470"/>
    </source>
</evidence>
<dbReference type="AlphaFoldDB" id="S9TUF3"/>
<feature type="transmembrane region" description="Helical" evidence="2">
    <location>
        <begin position="6"/>
        <end position="26"/>
    </location>
</feature>
<proteinExistence type="predicted"/>
<keyword evidence="2" id="KW-0472">Membrane</keyword>
<protein>
    <submittedName>
        <fullName evidence="4">ABC-type transport system</fullName>
    </submittedName>
</protein>
<dbReference type="PATRIC" id="fig|1316936.3.peg.1484"/>